<dbReference type="PANTHER" id="PTHR43295">
    <property type="entry name" value="ARGININE DECARBOXYLASE"/>
    <property type="match status" value="1"/>
</dbReference>
<comment type="function">
    <text evidence="3">Catalyzes the biosynthesis of agmatine from arginine.</text>
</comment>
<keyword evidence="11" id="KW-0620">Polyamine biosynthesis</keyword>
<dbReference type="PROSITE" id="PS00878">
    <property type="entry name" value="ODR_DC_2_1"/>
    <property type="match status" value="1"/>
</dbReference>
<evidence type="ECO:0000256" key="8">
    <source>
        <dbReference type="ARBA" id="ARBA00022842"/>
    </source>
</evidence>
<name>A0A381E0Z5_9GAMM</name>
<evidence type="ECO:0000259" key="17">
    <source>
        <dbReference type="Pfam" id="PF17810"/>
    </source>
</evidence>
<dbReference type="PANTHER" id="PTHR43295:SF9">
    <property type="entry name" value="BIOSYNTHETIC ARGININE DECARBOXYLASE"/>
    <property type="match status" value="1"/>
</dbReference>
<dbReference type="InterPro" id="IPR000183">
    <property type="entry name" value="Orn/DAP/Arg_de-COase"/>
</dbReference>
<evidence type="ECO:0000256" key="14">
    <source>
        <dbReference type="PIRSR" id="PIRSR001336-50"/>
    </source>
</evidence>
<dbReference type="AlphaFoldDB" id="A0A381E0Z5"/>
<dbReference type="Pfam" id="PF17810">
    <property type="entry name" value="Arg_decarb_HB"/>
    <property type="match status" value="1"/>
</dbReference>
<evidence type="ECO:0000259" key="16">
    <source>
        <dbReference type="Pfam" id="PF02784"/>
    </source>
</evidence>
<evidence type="ECO:0000256" key="6">
    <source>
        <dbReference type="ARBA" id="ARBA00022723"/>
    </source>
</evidence>
<dbReference type="Gene3D" id="2.40.37.10">
    <property type="entry name" value="Lyase, Ornithine Decarboxylase, Chain A, domain 1"/>
    <property type="match status" value="1"/>
</dbReference>
<evidence type="ECO:0000313" key="20">
    <source>
        <dbReference type="Proteomes" id="UP000254572"/>
    </source>
</evidence>
<dbReference type="GO" id="GO:0006527">
    <property type="term" value="P:L-arginine catabolic process"/>
    <property type="evidence" value="ECO:0007669"/>
    <property type="project" value="InterPro"/>
</dbReference>
<dbReference type="Gene3D" id="1.20.58.930">
    <property type="match status" value="1"/>
</dbReference>
<evidence type="ECO:0000256" key="10">
    <source>
        <dbReference type="ARBA" id="ARBA00023066"/>
    </source>
</evidence>
<evidence type="ECO:0000259" key="18">
    <source>
        <dbReference type="Pfam" id="PF17944"/>
    </source>
</evidence>
<dbReference type="PRINTS" id="PR01179">
    <property type="entry name" value="ODADCRBXLASE"/>
</dbReference>
<keyword evidence="6" id="KW-0479">Metal-binding</keyword>
<protein>
    <recommendedName>
        <fullName evidence="5 13">Arginine decarboxylase</fullName>
        <ecNumber evidence="5 13">4.1.1.19</ecNumber>
    </recommendedName>
</protein>
<evidence type="ECO:0000256" key="7">
    <source>
        <dbReference type="ARBA" id="ARBA00022793"/>
    </source>
</evidence>
<dbReference type="EMBL" id="UFUW01000001">
    <property type="protein sequence ID" value="SUX19625.1"/>
    <property type="molecule type" value="Genomic_DNA"/>
</dbReference>
<evidence type="ECO:0000256" key="15">
    <source>
        <dbReference type="PIRSR" id="PIRSR600183-50"/>
    </source>
</evidence>
<evidence type="ECO:0000256" key="1">
    <source>
        <dbReference type="ARBA" id="ARBA00001933"/>
    </source>
</evidence>
<comment type="cofactor">
    <cofactor evidence="2">
        <name>Mg(2+)</name>
        <dbReference type="ChEBI" id="CHEBI:18420"/>
    </cofactor>
</comment>
<feature type="active site" description="Proton donor" evidence="15">
    <location>
        <position position="527"/>
    </location>
</feature>
<dbReference type="InterPro" id="IPR022653">
    <property type="entry name" value="De-COase2_pyr-phos_BS"/>
</dbReference>
<comment type="similarity">
    <text evidence="4">Belongs to the Orn/Lys/Arg decarboxylase class-II family. SpeA subfamily.</text>
</comment>
<dbReference type="PIRSF" id="PIRSF001336">
    <property type="entry name" value="Arg_decrbxlase"/>
    <property type="match status" value="1"/>
</dbReference>
<feature type="domain" description="Arginine decarboxylase C-terminal helical" evidence="18">
    <location>
        <begin position="605"/>
        <end position="658"/>
    </location>
</feature>
<keyword evidence="9 14" id="KW-0663">Pyridoxal phosphate</keyword>
<sequence length="660" mass="73870">MPRHAKALRIYGTHFSHTDNQGTALNQQTDWTIADADELYRISGWGAGYFRLNDDGNLVINAPLASGKTAEIAMLDLIEGMEVRGKTMPVMLRVQNLLENQIRLINESFAKAIASSHYRGKYRGVFPIKVNQQAQVIEDIVRFGKPWQHGLEAGSKAELMIALSMLTEPGPLIVCNGYKDREFVELGLGMTKLGFQVIFVIETPAELPIIVESSQAMGVRPVIGVRAKLFSHVSGHWNATSGDRSMFGLNASQLVGVIDGLKAAGMLDCLQFLHYHLGSQIPNIRDIRTGVREACRYYVELVEEGAPMRFLDLGGGLAVDYDGSRTSAIHSRNYTLEEYCVDVVETIQAVMDEKGIEHPTIVTESGRSTVAYSTVLMFNILDVTGYTDARLPADNNEDNELVHNLMESYRMLSDKTVQECFNDAVYYRDEARDGFMRGQLDLRTRSRVEQIFMVVMTEVQKIAERNPDALSEPEVLKTMLADIYYGNFSVFQSLPDAWAIDQIFPVVPLHRHLERPTRNSIIADMTCDSDGKIDRFPENGEVSRALPLHHIKEGEEYYLGAFLVGAYQETLGDLHNLLGDTHVVSIYINEDGSYDFVGEVEGDSVADVLSYVEYQPNNLLAQFRQTAERAVRSGTISAAERQHLVNAFEAGLRGYTYYEQ</sequence>
<keyword evidence="7" id="KW-0210">Decarboxylase</keyword>
<reference evidence="19 20" key="1">
    <citation type="submission" date="2018-06" db="EMBL/GenBank/DDBJ databases">
        <authorList>
            <consortium name="Pathogen Informatics"/>
            <person name="Doyle S."/>
        </authorList>
    </citation>
    <scope>NUCLEOTIDE SEQUENCE [LARGE SCALE GENOMIC DNA]</scope>
    <source>
        <strain evidence="19 20">NCTC13294</strain>
    </source>
</reference>
<accession>A0A381E0Z5</accession>
<dbReference type="CDD" id="cd06830">
    <property type="entry name" value="PLPDE_III_ADC"/>
    <property type="match status" value="1"/>
</dbReference>
<proteinExistence type="inferred from homology"/>
<dbReference type="PRINTS" id="PR01180">
    <property type="entry name" value="ARGDCRBXLASE"/>
</dbReference>
<evidence type="ECO:0000256" key="11">
    <source>
        <dbReference type="ARBA" id="ARBA00023115"/>
    </source>
</evidence>
<evidence type="ECO:0000256" key="5">
    <source>
        <dbReference type="ARBA" id="ARBA00012426"/>
    </source>
</evidence>
<feature type="domain" description="Orn/DAP/Arg decarboxylase 2 N-terminal" evidence="16">
    <location>
        <begin position="119"/>
        <end position="371"/>
    </location>
</feature>
<dbReference type="InterPro" id="IPR022644">
    <property type="entry name" value="De-COase2_N"/>
</dbReference>
<dbReference type="SUPFAM" id="SSF51419">
    <property type="entry name" value="PLP-binding barrel"/>
    <property type="match status" value="1"/>
</dbReference>
<dbReference type="GO" id="GO:0008295">
    <property type="term" value="P:spermidine biosynthetic process"/>
    <property type="evidence" value="ECO:0007669"/>
    <property type="project" value="UniProtKB-UniRule"/>
</dbReference>
<evidence type="ECO:0000256" key="9">
    <source>
        <dbReference type="ARBA" id="ARBA00022898"/>
    </source>
</evidence>
<dbReference type="Pfam" id="PF02784">
    <property type="entry name" value="Orn_Arg_deC_N"/>
    <property type="match status" value="1"/>
</dbReference>
<dbReference type="NCBIfam" id="NF003763">
    <property type="entry name" value="PRK05354.1"/>
    <property type="match status" value="1"/>
</dbReference>
<feature type="domain" description="Arginine decarboxylase helical bundle" evidence="17">
    <location>
        <begin position="396"/>
        <end position="472"/>
    </location>
</feature>
<dbReference type="InterPro" id="IPR002985">
    <property type="entry name" value="Arg_decrbxlase"/>
</dbReference>
<dbReference type="SUPFAM" id="SSF50621">
    <property type="entry name" value="Alanine racemase C-terminal domain-like"/>
    <property type="match status" value="1"/>
</dbReference>
<evidence type="ECO:0000256" key="12">
    <source>
        <dbReference type="ARBA" id="ARBA00023239"/>
    </source>
</evidence>
<dbReference type="Gene3D" id="3.20.20.10">
    <property type="entry name" value="Alanine racemase"/>
    <property type="match status" value="1"/>
</dbReference>
<keyword evidence="20" id="KW-1185">Reference proteome</keyword>
<evidence type="ECO:0000256" key="3">
    <source>
        <dbReference type="ARBA" id="ARBA00002257"/>
    </source>
</evidence>
<evidence type="ECO:0000313" key="19">
    <source>
        <dbReference type="EMBL" id="SUX19625.1"/>
    </source>
</evidence>
<organism evidence="19 20">
    <name type="scientific">Cardiobacterium valvarum</name>
    <dbReference type="NCBI Taxonomy" id="194702"/>
    <lineage>
        <taxon>Bacteria</taxon>
        <taxon>Pseudomonadati</taxon>
        <taxon>Pseudomonadota</taxon>
        <taxon>Gammaproteobacteria</taxon>
        <taxon>Cardiobacteriales</taxon>
        <taxon>Cardiobacteriaceae</taxon>
        <taxon>Cardiobacterium</taxon>
    </lineage>
</organism>
<dbReference type="InterPro" id="IPR029066">
    <property type="entry name" value="PLP-binding_barrel"/>
</dbReference>
<dbReference type="InterPro" id="IPR041128">
    <property type="entry name" value="Arg_decarbox_C"/>
</dbReference>
<dbReference type="Gene3D" id="1.10.287.3440">
    <property type="match status" value="1"/>
</dbReference>
<evidence type="ECO:0000256" key="4">
    <source>
        <dbReference type="ARBA" id="ARBA00008357"/>
    </source>
</evidence>
<evidence type="ECO:0000256" key="13">
    <source>
        <dbReference type="NCBIfam" id="TIGR01273"/>
    </source>
</evidence>
<dbReference type="Proteomes" id="UP000254572">
    <property type="component" value="Unassembled WGS sequence"/>
</dbReference>
<dbReference type="InterPro" id="IPR040634">
    <property type="entry name" value="Arg_decarb_HB"/>
</dbReference>
<feature type="modified residue" description="N6-(pyridoxal phosphate)lysine" evidence="14">
    <location>
        <position position="129"/>
    </location>
</feature>
<dbReference type="GO" id="GO:0046872">
    <property type="term" value="F:metal ion binding"/>
    <property type="evidence" value="ECO:0007669"/>
    <property type="project" value="UniProtKB-KW"/>
</dbReference>
<dbReference type="GO" id="GO:0008792">
    <property type="term" value="F:arginine decarboxylase activity"/>
    <property type="evidence" value="ECO:0007669"/>
    <property type="project" value="UniProtKB-UniRule"/>
</dbReference>
<comment type="cofactor">
    <cofactor evidence="1 14">
        <name>pyridoxal 5'-phosphate</name>
        <dbReference type="ChEBI" id="CHEBI:597326"/>
    </cofactor>
</comment>
<dbReference type="InterPro" id="IPR009006">
    <property type="entry name" value="Ala_racemase/Decarboxylase_C"/>
</dbReference>
<dbReference type="Pfam" id="PF17944">
    <property type="entry name" value="Arg_decarbox_C"/>
    <property type="match status" value="1"/>
</dbReference>
<keyword evidence="10" id="KW-0745">Spermidine biosynthesis</keyword>
<dbReference type="NCBIfam" id="TIGR01273">
    <property type="entry name" value="speA"/>
    <property type="match status" value="1"/>
</dbReference>
<gene>
    <name evidence="19" type="primary">speA</name>
    <name evidence="19" type="ORF">NCTC13294_00559</name>
</gene>
<evidence type="ECO:0000256" key="2">
    <source>
        <dbReference type="ARBA" id="ARBA00001946"/>
    </source>
</evidence>
<keyword evidence="12 19" id="KW-0456">Lyase</keyword>
<dbReference type="EC" id="4.1.1.19" evidence="5 13"/>
<keyword evidence="8" id="KW-0460">Magnesium</keyword>